<dbReference type="CDD" id="cd00009">
    <property type="entry name" value="AAA"/>
    <property type="match status" value="1"/>
</dbReference>
<dbReference type="PANTHER" id="PTHR37291:SF1">
    <property type="entry name" value="TYPE IV METHYL-DIRECTED RESTRICTION ENZYME ECOKMCRB SUBUNIT"/>
    <property type="match status" value="1"/>
</dbReference>
<dbReference type="Pfam" id="PF07728">
    <property type="entry name" value="AAA_5"/>
    <property type="match status" value="1"/>
</dbReference>
<evidence type="ECO:0000259" key="2">
    <source>
        <dbReference type="SMART" id="SM00382"/>
    </source>
</evidence>
<feature type="domain" description="AAA+ ATPase" evidence="2">
    <location>
        <begin position="51"/>
        <end position="211"/>
    </location>
</feature>
<dbReference type="GO" id="GO:0005524">
    <property type="term" value="F:ATP binding"/>
    <property type="evidence" value="ECO:0007669"/>
    <property type="project" value="InterPro"/>
</dbReference>
<dbReference type="SMART" id="SM00382">
    <property type="entry name" value="AAA"/>
    <property type="match status" value="1"/>
</dbReference>
<sequence>MSLKPIRSLTADDLGIGIVAATAGHASNRPDEPEVGIEDPLAVEALWLLERFGGIIYTGPPGTGKSWTANKVAKALTGDHAGRVRYVQFHPSYQYEDFMQGFRPRRGGFEMEDGHFVSMCKAAQEDPKHKYVLVIDELSRGDCGRIFGEALTYLETTKRGLPFKLASGEEISVPSNLVILATMNPLDRGVDEVDAAFGRRFAQVLMEPSRNALQQFMEISELPESLAEGLLRFFDFVNKRARTNPHAAVGHVFFRDVNDADSLRAVWEYQLRFLLEKAFRLDQQGFREVQGRWQAIFPPEEAESDEEAMAQASGGGQIDAEQS</sequence>
<feature type="region of interest" description="Disordered" evidence="1">
    <location>
        <begin position="300"/>
        <end position="323"/>
    </location>
</feature>
<dbReference type="AlphaFoldDB" id="A0A1H5C0J0"/>
<dbReference type="PANTHER" id="PTHR37291">
    <property type="entry name" value="5-METHYLCYTOSINE-SPECIFIC RESTRICTION ENZYME B"/>
    <property type="match status" value="1"/>
</dbReference>
<dbReference type="Proteomes" id="UP000182375">
    <property type="component" value="Unassembled WGS sequence"/>
</dbReference>
<proteinExistence type="predicted"/>
<dbReference type="EMBL" id="FNTD01000004">
    <property type="protein sequence ID" value="SED59981.1"/>
    <property type="molecule type" value="Genomic_DNA"/>
</dbReference>
<dbReference type="SUPFAM" id="SSF52540">
    <property type="entry name" value="P-loop containing nucleoside triphosphate hydrolases"/>
    <property type="match status" value="1"/>
</dbReference>
<accession>A0A1H5C0J0</accession>
<evidence type="ECO:0000313" key="3">
    <source>
        <dbReference type="EMBL" id="SED59981.1"/>
    </source>
</evidence>
<reference evidence="3 4" key="1">
    <citation type="submission" date="2016-10" db="EMBL/GenBank/DDBJ databases">
        <authorList>
            <person name="de Groot N.N."/>
        </authorList>
    </citation>
    <scope>NUCLEOTIDE SEQUENCE [LARGE SCALE GENOMIC DNA]</scope>
    <source>
        <strain evidence="3 4">DSM 40306</strain>
    </source>
</reference>
<evidence type="ECO:0000256" key="1">
    <source>
        <dbReference type="SAM" id="MobiDB-lite"/>
    </source>
</evidence>
<dbReference type="InterPro" id="IPR011704">
    <property type="entry name" value="ATPase_dyneun-rel_AAA"/>
</dbReference>
<dbReference type="InterPro" id="IPR003593">
    <property type="entry name" value="AAA+_ATPase"/>
</dbReference>
<dbReference type="InterPro" id="IPR052934">
    <property type="entry name" value="Methyl-DNA_Rec/Restrict_Enz"/>
</dbReference>
<dbReference type="Gene3D" id="3.40.50.300">
    <property type="entry name" value="P-loop containing nucleotide triphosphate hydrolases"/>
    <property type="match status" value="1"/>
</dbReference>
<evidence type="ECO:0000313" key="4">
    <source>
        <dbReference type="Proteomes" id="UP000182375"/>
    </source>
</evidence>
<protein>
    <submittedName>
        <fullName evidence="3">5-methylcytosine-specific restriction enzyme B</fullName>
    </submittedName>
</protein>
<name>A0A1H5C0J0_9ACTN</name>
<dbReference type="InterPro" id="IPR027417">
    <property type="entry name" value="P-loop_NTPase"/>
</dbReference>
<dbReference type="GO" id="GO:0016887">
    <property type="term" value="F:ATP hydrolysis activity"/>
    <property type="evidence" value="ECO:0007669"/>
    <property type="project" value="InterPro"/>
</dbReference>
<organism evidence="3 4">
    <name type="scientific">Streptomyces misionensis</name>
    <dbReference type="NCBI Taxonomy" id="67331"/>
    <lineage>
        <taxon>Bacteria</taxon>
        <taxon>Bacillati</taxon>
        <taxon>Actinomycetota</taxon>
        <taxon>Actinomycetes</taxon>
        <taxon>Kitasatosporales</taxon>
        <taxon>Streptomycetaceae</taxon>
        <taxon>Streptomyces</taxon>
    </lineage>
</organism>
<gene>
    <name evidence="3" type="ORF">SAMN04490357_5261</name>
</gene>